<gene>
    <name evidence="2" type="ORF">CKJ54_24280</name>
    <name evidence="3" type="ORF">MMARJ_35180</name>
</gene>
<dbReference type="InterPro" id="IPR036163">
    <property type="entry name" value="HMA_dom_sf"/>
</dbReference>
<name>A0AAC9YNN7_9MYCO</name>
<reference evidence="3 5" key="2">
    <citation type="journal article" date="2019" name="Emerg. Microbes Infect.">
        <title>Comprehensive subspecies identification of 175 nontuberculous mycobacteria species based on 7547 genomic profiles.</title>
        <authorList>
            <person name="Matsumoto Y."/>
            <person name="Kinjo T."/>
            <person name="Motooka D."/>
            <person name="Nabeya D."/>
            <person name="Jung N."/>
            <person name="Uechi K."/>
            <person name="Horii T."/>
            <person name="Iida T."/>
            <person name="Fujita J."/>
            <person name="Nakamura S."/>
        </authorList>
    </citation>
    <scope>NUCLEOTIDE SEQUENCE [LARGE SCALE GENOMIC DNA]</scope>
    <source>
        <strain evidence="3 5">JCM 17324</strain>
    </source>
</reference>
<dbReference type="EMBL" id="AP022584">
    <property type="protein sequence ID" value="BBY12778.1"/>
    <property type="molecule type" value="Genomic_DNA"/>
</dbReference>
<dbReference type="RefSeq" id="WP_067175720.1">
    <property type="nucleotide sequence ID" value="NZ_AP022584.1"/>
</dbReference>
<evidence type="ECO:0000259" key="1">
    <source>
        <dbReference type="PROSITE" id="PS50846"/>
    </source>
</evidence>
<dbReference type="Proteomes" id="UP000466831">
    <property type="component" value="Chromosome"/>
</dbReference>
<dbReference type="SUPFAM" id="SSF55008">
    <property type="entry name" value="HMA, heavy metal-associated domain"/>
    <property type="match status" value="1"/>
</dbReference>
<dbReference type="KEGG" id="mmal:CKJ54_24280"/>
<dbReference type="Gene3D" id="3.30.70.100">
    <property type="match status" value="1"/>
</dbReference>
<dbReference type="Proteomes" id="UP000216246">
    <property type="component" value="Chromosome"/>
</dbReference>
<proteinExistence type="predicted"/>
<reference evidence="2 4" key="1">
    <citation type="submission" date="2017-08" db="EMBL/GenBank/DDBJ databases">
        <title>Phylogentic analysis of Mycobacterium avium complex whole genomes.</title>
        <authorList>
            <person name="Caverly L.J."/>
            <person name="Spilker T."/>
            <person name="LiPuma J."/>
        </authorList>
    </citation>
    <scope>NUCLEOTIDE SEQUENCE [LARGE SCALE GENOMIC DNA]</scope>
    <source>
        <strain evidence="2 4">FLAC0026</strain>
    </source>
</reference>
<evidence type="ECO:0000313" key="5">
    <source>
        <dbReference type="Proteomes" id="UP000466831"/>
    </source>
</evidence>
<dbReference type="AlphaFoldDB" id="A0AAC9YNN7"/>
<evidence type="ECO:0000313" key="3">
    <source>
        <dbReference type="EMBL" id="BBY12778.1"/>
    </source>
</evidence>
<dbReference type="PROSITE" id="PS50846">
    <property type="entry name" value="HMA_2"/>
    <property type="match status" value="1"/>
</dbReference>
<dbReference type="CDD" id="cd00371">
    <property type="entry name" value="HMA"/>
    <property type="match status" value="1"/>
</dbReference>
<accession>A0AAC9YNN7</accession>
<evidence type="ECO:0000313" key="4">
    <source>
        <dbReference type="Proteomes" id="UP000216246"/>
    </source>
</evidence>
<dbReference type="EMBL" id="CP023147">
    <property type="protein sequence ID" value="ASW92652.1"/>
    <property type="molecule type" value="Genomic_DNA"/>
</dbReference>
<evidence type="ECO:0000313" key="2">
    <source>
        <dbReference type="EMBL" id="ASW92652.1"/>
    </source>
</evidence>
<feature type="domain" description="HMA" evidence="1">
    <location>
        <begin position="2"/>
        <end position="67"/>
    </location>
</feature>
<reference evidence="3" key="3">
    <citation type="submission" date="2020-02" db="EMBL/GenBank/DDBJ databases">
        <authorList>
            <person name="Matsumoto Y."/>
            <person name="Kinjo T."/>
            <person name="Motooka D."/>
            <person name="Nabeya D."/>
            <person name="Jung N."/>
            <person name="Uechi K."/>
            <person name="Horii T."/>
            <person name="Iida T."/>
            <person name="Fujita J."/>
            <person name="Nakamura S."/>
        </authorList>
    </citation>
    <scope>NUCLEOTIDE SEQUENCE</scope>
    <source>
        <strain evidence="3">JCM 17324</strain>
    </source>
</reference>
<sequence>MPTSEYQVSGMSCAHCEAAIQSEVGRIPGVDGVTVSADTGRLVVTGALPIDADAVLAAVDEAGFEAVLVA</sequence>
<dbReference type="GO" id="GO:0046872">
    <property type="term" value="F:metal ion binding"/>
    <property type="evidence" value="ECO:0007669"/>
    <property type="project" value="InterPro"/>
</dbReference>
<keyword evidence="5" id="KW-1185">Reference proteome</keyword>
<dbReference type="InterPro" id="IPR006121">
    <property type="entry name" value="HMA_dom"/>
</dbReference>
<organism evidence="2 4">
    <name type="scientific">Mycobacterium marseillense</name>
    <dbReference type="NCBI Taxonomy" id="701042"/>
    <lineage>
        <taxon>Bacteria</taxon>
        <taxon>Bacillati</taxon>
        <taxon>Actinomycetota</taxon>
        <taxon>Actinomycetes</taxon>
        <taxon>Mycobacteriales</taxon>
        <taxon>Mycobacteriaceae</taxon>
        <taxon>Mycobacterium</taxon>
        <taxon>Mycobacterium avium complex (MAC)</taxon>
    </lineage>
</organism>
<protein>
    <submittedName>
        <fullName evidence="3">Copper chaperone</fullName>
    </submittedName>
    <submittedName>
        <fullName evidence="2">Heavy metal transporter</fullName>
    </submittedName>
</protein>
<dbReference type="Pfam" id="PF00403">
    <property type="entry name" value="HMA"/>
    <property type="match status" value="1"/>
</dbReference>